<feature type="region of interest" description="Disordered" evidence="6">
    <location>
        <begin position="1"/>
        <end position="38"/>
    </location>
</feature>
<dbReference type="PANTHER" id="PTHR14948:SF44">
    <property type="entry name" value="PROLINE-RICH TRANSMEMBRANE PROTEIN 1-LIKE"/>
    <property type="match status" value="1"/>
</dbReference>
<evidence type="ECO:0000256" key="4">
    <source>
        <dbReference type="ARBA" id="ARBA00022989"/>
    </source>
</evidence>
<comment type="similarity">
    <text evidence="2">Belongs to the CD225/Dispanin family.</text>
</comment>
<keyword evidence="3 7" id="KW-0812">Transmembrane</keyword>
<sequence length="241" mass="27348">MNKSNYNADEELLLAEGEDTSEPWHPIRNQQAGASGYSDNYIPLATEVERKLHQTEYREYRDHDEQQDGFEEPPDYYTSVHKPGPDDDVDLLVPEREEDDRRPRWNMGSNPYQTPRFYDDRMLNMSHGYPQHMSAMNSSVSNNVVVVQPGHSSTTIVVEEIKDYTCLSVFVLLFCCLPFGVCALVKAQQSQSFLAQGNRLQAQESAYTARNLSIAGMIVGPILTTIIVLLNVFVFHAYGYA</sequence>
<evidence type="ECO:0000313" key="8">
    <source>
        <dbReference type="EMBL" id="KAK0048508.1"/>
    </source>
</evidence>
<feature type="compositionally biased region" description="Acidic residues" evidence="6">
    <location>
        <begin position="8"/>
        <end position="21"/>
    </location>
</feature>
<comment type="caution">
    <text evidence="8">The sequence shown here is derived from an EMBL/GenBank/DDBJ whole genome shotgun (WGS) entry which is preliminary data.</text>
</comment>
<proteinExistence type="inferred from homology"/>
<dbReference type="AlphaFoldDB" id="A0AAD8B5R3"/>
<keyword evidence="4 7" id="KW-1133">Transmembrane helix</keyword>
<dbReference type="Proteomes" id="UP001233172">
    <property type="component" value="Unassembled WGS sequence"/>
</dbReference>
<evidence type="ECO:0000256" key="5">
    <source>
        <dbReference type="ARBA" id="ARBA00023136"/>
    </source>
</evidence>
<dbReference type="PANTHER" id="PTHR14948">
    <property type="entry name" value="NG5"/>
    <property type="match status" value="1"/>
</dbReference>
<dbReference type="InterPro" id="IPR051423">
    <property type="entry name" value="CD225/Dispanin"/>
</dbReference>
<dbReference type="EMBL" id="JASAOG010000137">
    <property type="protein sequence ID" value="KAK0048508.1"/>
    <property type="molecule type" value="Genomic_DNA"/>
</dbReference>
<dbReference type="InterPro" id="IPR007593">
    <property type="entry name" value="CD225/Dispanin_fam"/>
</dbReference>
<feature type="transmembrane region" description="Helical" evidence="7">
    <location>
        <begin position="167"/>
        <end position="185"/>
    </location>
</feature>
<protein>
    <submittedName>
        <fullName evidence="8">Cell death-inducing p53-target protein 1</fullName>
    </submittedName>
</protein>
<name>A0AAD8B5R3_BIOPF</name>
<feature type="region of interest" description="Disordered" evidence="6">
    <location>
        <begin position="53"/>
        <end position="110"/>
    </location>
</feature>
<keyword evidence="9" id="KW-1185">Reference proteome</keyword>
<evidence type="ECO:0000256" key="6">
    <source>
        <dbReference type="SAM" id="MobiDB-lite"/>
    </source>
</evidence>
<organism evidence="8 9">
    <name type="scientific">Biomphalaria pfeifferi</name>
    <name type="common">Bloodfluke planorb</name>
    <name type="synonym">Freshwater snail</name>
    <dbReference type="NCBI Taxonomy" id="112525"/>
    <lineage>
        <taxon>Eukaryota</taxon>
        <taxon>Metazoa</taxon>
        <taxon>Spiralia</taxon>
        <taxon>Lophotrochozoa</taxon>
        <taxon>Mollusca</taxon>
        <taxon>Gastropoda</taxon>
        <taxon>Heterobranchia</taxon>
        <taxon>Euthyneura</taxon>
        <taxon>Panpulmonata</taxon>
        <taxon>Hygrophila</taxon>
        <taxon>Lymnaeoidea</taxon>
        <taxon>Planorbidae</taxon>
        <taxon>Biomphalaria</taxon>
    </lineage>
</organism>
<reference evidence="8" key="2">
    <citation type="submission" date="2023-04" db="EMBL/GenBank/DDBJ databases">
        <authorList>
            <person name="Bu L."/>
            <person name="Lu L."/>
            <person name="Laidemitt M.R."/>
            <person name="Zhang S.M."/>
            <person name="Mutuku M."/>
            <person name="Mkoji G."/>
            <person name="Steinauer M."/>
            <person name="Loker E.S."/>
        </authorList>
    </citation>
    <scope>NUCLEOTIDE SEQUENCE</scope>
    <source>
        <strain evidence="8">KasaAsao</strain>
        <tissue evidence="8">Whole Snail</tissue>
    </source>
</reference>
<keyword evidence="5 7" id="KW-0472">Membrane</keyword>
<feature type="compositionally biased region" description="Basic and acidic residues" evidence="6">
    <location>
        <begin position="53"/>
        <end position="66"/>
    </location>
</feature>
<evidence type="ECO:0000313" key="9">
    <source>
        <dbReference type="Proteomes" id="UP001233172"/>
    </source>
</evidence>
<accession>A0AAD8B5R3</accession>
<evidence type="ECO:0000256" key="3">
    <source>
        <dbReference type="ARBA" id="ARBA00022692"/>
    </source>
</evidence>
<evidence type="ECO:0000256" key="7">
    <source>
        <dbReference type="SAM" id="Phobius"/>
    </source>
</evidence>
<dbReference type="Pfam" id="PF04505">
    <property type="entry name" value="CD225"/>
    <property type="match status" value="1"/>
</dbReference>
<feature type="transmembrane region" description="Helical" evidence="7">
    <location>
        <begin position="214"/>
        <end position="238"/>
    </location>
</feature>
<evidence type="ECO:0000256" key="2">
    <source>
        <dbReference type="ARBA" id="ARBA00006843"/>
    </source>
</evidence>
<evidence type="ECO:0000256" key="1">
    <source>
        <dbReference type="ARBA" id="ARBA00004370"/>
    </source>
</evidence>
<reference evidence="8" key="1">
    <citation type="journal article" date="2023" name="PLoS Negl. Trop. Dis.">
        <title>A genome sequence for Biomphalaria pfeifferi, the major vector snail for the human-infecting parasite Schistosoma mansoni.</title>
        <authorList>
            <person name="Bu L."/>
            <person name="Lu L."/>
            <person name="Laidemitt M.R."/>
            <person name="Zhang S.M."/>
            <person name="Mutuku M."/>
            <person name="Mkoji G."/>
            <person name="Steinauer M."/>
            <person name="Loker E.S."/>
        </authorList>
    </citation>
    <scope>NUCLEOTIDE SEQUENCE</scope>
    <source>
        <strain evidence="8">KasaAsao</strain>
    </source>
</reference>
<comment type="subcellular location">
    <subcellularLocation>
        <location evidence="1">Membrane</location>
    </subcellularLocation>
</comment>
<gene>
    <name evidence="8" type="ORF">Bpfe_022123</name>
</gene>
<dbReference type="GO" id="GO:0016020">
    <property type="term" value="C:membrane"/>
    <property type="evidence" value="ECO:0007669"/>
    <property type="project" value="UniProtKB-SubCell"/>
</dbReference>
<feature type="compositionally biased region" description="Basic and acidic residues" evidence="6">
    <location>
        <begin position="93"/>
        <end position="103"/>
    </location>
</feature>